<dbReference type="AlphaFoldDB" id="E9PAA3"/>
<gene>
    <name evidence="1" type="primary">L3153</name>
</gene>
<accession>E9PAA3</accession>
<dbReference type="EMBL" id="X91258">
    <property type="protein sequence ID" value="CAA62655.1"/>
    <property type="molecule type" value="Genomic_DNA"/>
</dbReference>
<reference evidence="1" key="1">
    <citation type="submission" date="1995-06" db="EMBL/GenBank/DDBJ databases">
        <title>36.8 kb of S.cerevisiae chromosome XII including ACE2, CKI1, PDC5, SLS1, PUT1 and tRNA-Asp.</title>
        <authorList>
            <person name="Delius H."/>
        </authorList>
    </citation>
    <scope>NUCLEOTIDE SEQUENCE</scope>
    <source>
        <strain evidence="1">S288C</strain>
    </source>
</reference>
<sequence>MIEVTMKKQVIGHIQAISCQCLLSSFDGTTFKGVGSSLKVDSNSPRASIAAKIAPTPIGPKWPTKSASRHDFISGIRGLNIMTAGILRKKMTTIESIIKRQTFVPISPLLN</sequence>
<organism evidence="1">
    <name type="scientific">Saccharomyces cerevisiae</name>
    <name type="common">Baker's yeast</name>
    <dbReference type="NCBI Taxonomy" id="4932"/>
    <lineage>
        <taxon>Eukaryota</taxon>
        <taxon>Fungi</taxon>
        <taxon>Dikarya</taxon>
        <taxon>Ascomycota</taxon>
        <taxon>Saccharomycotina</taxon>
        <taxon>Saccharomycetes</taxon>
        <taxon>Saccharomycetales</taxon>
        <taxon>Saccharomycetaceae</taxon>
        <taxon>Saccharomyces</taxon>
    </lineage>
</organism>
<protein>
    <submittedName>
        <fullName evidence="1">L3153 protein</fullName>
    </submittedName>
</protein>
<proteinExistence type="predicted"/>
<evidence type="ECO:0000313" key="1">
    <source>
        <dbReference type="EMBL" id="CAA62655.1"/>
    </source>
</evidence>
<name>E9PAA3_YEASX</name>